<dbReference type="PROSITE" id="PS51257">
    <property type="entry name" value="PROKAR_LIPOPROTEIN"/>
    <property type="match status" value="1"/>
</dbReference>
<accession>A0A7Y7U451</accession>
<dbReference type="AlphaFoldDB" id="A0A7Y7U451"/>
<comment type="caution">
    <text evidence="1">The sequence shown here is derived from an EMBL/GenBank/DDBJ whole genome shotgun (WGS) entry which is preliminary data.</text>
</comment>
<name>A0A7Y7U451_9BACT</name>
<reference evidence="1 2" key="1">
    <citation type="submission" date="2020-05" db="EMBL/GenBank/DDBJ databases">
        <title>Hymenobacter terrestris sp. nov. and Hymenobacter lapidiphilus sp. nov., isolated from regoliths in Antarctica.</title>
        <authorList>
            <person name="Sedlacek I."/>
            <person name="Pantucek R."/>
            <person name="Zeman M."/>
            <person name="Holochova P."/>
            <person name="Kralova S."/>
            <person name="Stankova E."/>
            <person name="Sedo O."/>
            <person name="Micenkova L."/>
            <person name="Svec P."/>
            <person name="Gupta V."/>
            <person name="Sood U."/>
            <person name="Korpole U.S."/>
            <person name="Lal R."/>
        </authorList>
    </citation>
    <scope>NUCLEOTIDE SEQUENCE [LARGE SCALE GENOMIC DNA]</scope>
    <source>
        <strain evidence="1 2">P5342</strain>
    </source>
</reference>
<evidence type="ECO:0000313" key="1">
    <source>
        <dbReference type="EMBL" id="NVO30058.1"/>
    </source>
</evidence>
<dbReference type="Proteomes" id="UP000565521">
    <property type="component" value="Unassembled WGS sequence"/>
</dbReference>
<gene>
    <name evidence="1" type="ORF">HW554_02465</name>
</gene>
<dbReference type="EMBL" id="JABKAU010000003">
    <property type="protein sequence ID" value="NVO30058.1"/>
    <property type="molecule type" value="Genomic_DNA"/>
</dbReference>
<protein>
    <submittedName>
        <fullName evidence="1">Uncharacterized protein</fullName>
    </submittedName>
</protein>
<proteinExistence type="predicted"/>
<keyword evidence="2" id="KW-1185">Reference proteome</keyword>
<sequence>MRISLPPRLAATAAAFFILLLLVTACWAGITSNLLIEPGKQFALGGGQLGSFKVEAHNVGNVPVDFKERPRDGGIFGKTTLAPGARGTLRFMAGSTALLLNPSDQQAKVDLKITGDTKLSMRYEVNGKL</sequence>
<organism evidence="1 2">
    <name type="scientific">Hymenobacter lapidiphilus</name>
    <dbReference type="NCBI Taxonomy" id="2608003"/>
    <lineage>
        <taxon>Bacteria</taxon>
        <taxon>Pseudomonadati</taxon>
        <taxon>Bacteroidota</taxon>
        <taxon>Cytophagia</taxon>
        <taxon>Cytophagales</taxon>
        <taxon>Hymenobacteraceae</taxon>
        <taxon>Hymenobacter</taxon>
    </lineage>
</organism>
<evidence type="ECO:0000313" key="2">
    <source>
        <dbReference type="Proteomes" id="UP000565521"/>
    </source>
</evidence>
<dbReference type="RefSeq" id="WP_176906764.1">
    <property type="nucleotide sequence ID" value="NZ_JABKAU010000003.1"/>
</dbReference>